<dbReference type="RefSeq" id="WP_208602075.1">
    <property type="nucleotide sequence ID" value="NZ_FMHY01000002.1"/>
</dbReference>
<feature type="transmembrane region" description="Helical" evidence="9">
    <location>
        <begin position="170"/>
        <end position="190"/>
    </location>
</feature>
<protein>
    <recommendedName>
        <fullName evidence="2">histidine kinase</fullName>
        <ecNumber evidence="2">2.7.13.3</ecNumber>
    </recommendedName>
</protein>
<dbReference type="STRING" id="227316.GA0070604_3217"/>
<keyword evidence="9" id="KW-0812">Transmembrane</keyword>
<evidence type="ECO:0000256" key="9">
    <source>
        <dbReference type="SAM" id="Phobius"/>
    </source>
</evidence>
<proteinExistence type="predicted"/>
<evidence type="ECO:0000256" key="1">
    <source>
        <dbReference type="ARBA" id="ARBA00000085"/>
    </source>
</evidence>
<comment type="catalytic activity">
    <reaction evidence="1">
        <text>ATP + protein L-histidine = ADP + protein N-phospho-L-histidine.</text>
        <dbReference type="EC" id="2.7.13.3"/>
    </reaction>
</comment>
<evidence type="ECO:0000313" key="11">
    <source>
        <dbReference type="EMBL" id="SCL55507.1"/>
    </source>
</evidence>
<dbReference type="Pfam" id="PF13796">
    <property type="entry name" value="Sensor"/>
    <property type="match status" value="1"/>
</dbReference>
<keyword evidence="5" id="KW-0547">Nucleotide-binding</keyword>
<evidence type="ECO:0000256" key="5">
    <source>
        <dbReference type="ARBA" id="ARBA00022741"/>
    </source>
</evidence>
<dbReference type="PANTHER" id="PTHR24421">
    <property type="entry name" value="NITRATE/NITRITE SENSOR PROTEIN NARX-RELATED"/>
    <property type="match status" value="1"/>
</dbReference>
<dbReference type="InterPro" id="IPR036890">
    <property type="entry name" value="HATPase_C_sf"/>
</dbReference>
<feature type="transmembrane region" description="Helical" evidence="9">
    <location>
        <begin position="50"/>
        <end position="66"/>
    </location>
</feature>
<keyword evidence="7" id="KW-0067">ATP-binding</keyword>
<dbReference type="Pfam" id="PF02518">
    <property type="entry name" value="HATPase_c"/>
    <property type="match status" value="1"/>
</dbReference>
<name>A0A1C6UNB0_9ACTN</name>
<evidence type="ECO:0000313" key="12">
    <source>
        <dbReference type="Proteomes" id="UP000199696"/>
    </source>
</evidence>
<feature type="transmembrane region" description="Helical" evidence="9">
    <location>
        <begin position="23"/>
        <end position="44"/>
    </location>
</feature>
<dbReference type="GO" id="GO:0005524">
    <property type="term" value="F:ATP binding"/>
    <property type="evidence" value="ECO:0007669"/>
    <property type="project" value="UniProtKB-KW"/>
</dbReference>
<dbReference type="Pfam" id="PF07730">
    <property type="entry name" value="HisKA_3"/>
    <property type="match status" value="1"/>
</dbReference>
<keyword evidence="12" id="KW-1185">Reference proteome</keyword>
<dbReference type="Gene3D" id="1.20.5.1930">
    <property type="match status" value="1"/>
</dbReference>
<evidence type="ECO:0000256" key="3">
    <source>
        <dbReference type="ARBA" id="ARBA00022553"/>
    </source>
</evidence>
<dbReference type="InterPro" id="IPR050482">
    <property type="entry name" value="Sensor_HK_TwoCompSys"/>
</dbReference>
<accession>A0A1C6UNB0</accession>
<dbReference type="PANTHER" id="PTHR24421:SF10">
    <property type="entry name" value="NITRATE_NITRITE SENSOR PROTEIN NARQ"/>
    <property type="match status" value="1"/>
</dbReference>
<feature type="domain" description="Histidine kinase/HSP90-like ATPase" evidence="10">
    <location>
        <begin position="335"/>
        <end position="425"/>
    </location>
</feature>
<dbReference type="InterPro" id="IPR011712">
    <property type="entry name" value="Sig_transdc_His_kin_sub3_dim/P"/>
</dbReference>
<dbReference type="Proteomes" id="UP000199696">
    <property type="component" value="Unassembled WGS sequence"/>
</dbReference>
<dbReference type="InterPro" id="IPR025828">
    <property type="entry name" value="Put_sensor_dom"/>
</dbReference>
<evidence type="ECO:0000256" key="8">
    <source>
        <dbReference type="ARBA" id="ARBA00023012"/>
    </source>
</evidence>
<dbReference type="GO" id="GO:0000155">
    <property type="term" value="F:phosphorelay sensor kinase activity"/>
    <property type="evidence" value="ECO:0007669"/>
    <property type="project" value="InterPro"/>
</dbReference>
<sequence length="425" mass="45901">MNDILAVERVGWRARLAAPGRGLLLVGLALVEAVAACVVAATAMLIPLGIGLYLFPPSVFWLSGLAERARRYAGRWSAVAVVRLGPARPAVPAGLLGRVRWCWQTLTDREFWYEYRWSLIDPIAGAFVAGVPFSLVVYGVFGALVQPFVWQPIDRAGGSNWYMVVHVNTWARALLAVPIAVAVTVFGLWYGPWLLRVHARLTRALLTVDRTEELTRRVEQLAGTRAAAVDSSAAELRRIERDLHDGAQARLVAMGMSLSNAERLIERDPEAARALVAEVRQNSSKALRELRDLVRGIHPPVLADRGLPDAVRALALDTPLDVEVDARLAHRLPPPLESAVYFAVNELLANAAKHSGAGRVDVAIALGGGLLRVRVRDDGCGGADLHRGSGLRGVQRRLAAFDGTLRVDSPAGGPTVVELEVPCGS</sequence>
<organism evidence="11 12">
    <name type="scientific">Micromonospora eburnea</name>
    <dbReference type="NCBI Taxonomy" id="227316"/>
    <lineage>
        <taxon>Bacteria</taxon>
        <taxon>Bacillati</taxon>
        <taxon>Actinomycetota</taxon>
        <taxon>Actinomycetes</taxon>
        <taxon>Micromonosporales</taxon>
        <taxon>Micromonosporaceae</taxon>
        <taxon>Micromonospora</taxon>
    </lineage>
</organism>
<keyword evidence="8" id="KW-0902">Two-component regulatory system</keyword>
<feature type="transmembrane region" description="Helical" evidence="9">
    <location>
        <begin position="123"/>
        <end position="150"/>
    </location>
</feature>
<dbReference type="GO" id="GO:0016020">
    <property type="term" value="C:membrane"/>
    <property type="evidence" value="ECO:0007669"/>
    <property type="project" value="InterPro"/>
</dbReference>
<evidence type="ECO:0000259" key="10">
    <source>
        <dbReference type="SMART" id="SM00387"/>
    </source>
</evidence>
<dbReference type="AlphaFoldDB" id="A0A1C6UNB0"/>
<gene>
    <name evidence="11" type="ORF">GA0070604_3217</name>
</gene>
<evidence type="ECO:0000256" key="2">
    <source>
        <dbReference type="ARBA" id="ARBA00012438"/>
    </source>
</evidence>
<keyword evidence="4" id="KW-0808">Transferase</keyword>
<evidence type="ECO:0000256" key="4">
    <source>
        <dbReference type="ARBA" id="ARBA00022679"/>
    </source>
</evidence>
<dbReference type="EMBL" id="FMHY01000002">
    <property type="protein sequence ID" value="SCL55507.1"/>
    <property type="molecule type" value="Genomic_DNA"/>
</dbReference>
<dbReference type="GO" id="GO:0046983">
    <property type="term" value="F:protein dimerization activity"/>
    <property type="evidence" value="ECO:0007669"/>
    <property type="project" value="InterPro"/>
</dbReference>
<keyword evidence="9" id="KW-0472">Membrane</keyword>
<keyword evidence="9" id="KW-1133">Transmembrane helix</keyword>
<evidence type="ECO:0000256" key="6">
    <source>
        <dbReference type="ARBA" id="ARBA00022777"/>
    </source>
</evidence>
<keyword evidence="3" id="KW-0597">Phosphoprotein</keyword>
<dbReference type="Gene3D" id="3.30.565.10">
    <property type="entry name" value="Histidine kinase-like ATPase, C-terminal domain"/>
    <property type="match status" value="1"/>
</dbReference>
<dbReference type="EC" id="2.7.13.3" evidence="2"/>
<dbReference type="InterPro" id="IPR003594">
    <property type="entry name" value="HATPase_dom"/>
</dbReference>
<evidence type="ECO:0000256" key="7">
    <source>
        <dbReference type="ARBA" id="ARBA00022840"/>
    </source>
</evidence>
<dbReference type="CDD" id="cd16917">
    <property type="entry name" value="HATPase_UhpB-NarQ-NarX-like"/>
    <property type="match status" value="1"/>
</dbReference>
<keyword evidence="6 11" id="KW-0418">Kinase</keyword>
<dbReference type="SUPFAM" id="SSF55874">
    <property type="entry name" value="ATPase domain of HSP90 chaperone/DNA topoisomerase II/histidine kinase"/>
    <property type="match status" value="1"/>
</dbReference>
<reference evidence="12" key="1">
    <citation type="submission" date="2016-06" db="EMBL/GenBank/DDBJ databases">
        <authorList>
            <person name="Varghese N."/>
            <person name="Submissions Spin"/>
        </authorList>
    </citation>
    <scope>NUCLEOTIDE SEQUENCE [LARGE SCALE GENOMIC DNA]</scope>
    <source>
        <strain evidence="12">DSM 44814</strain>
    </source>
</reference>
<dbReference type="SMART" id="SM00387">
    <property type="entry name" value="HATPase_c"/>
    <property type="match status" value="1"/>
</dbReference>